<organism evidence="1">
    <name type="scientific">Desulfotignum balticum</name>
    <dbReference type="NCBI Taxonomy" id="115781"/>
    <lineage>
        <taxon>Bacteria</taxon>
        <taxon>Pseudomonadati</taxon>
        <taxon>Thermodesulfobacteriota</taxon>
        <taxon>Desulfobacteria</taxon>
        <taxon>Desulfobacterales</taxon>
        <taxon>Desulfobacteraceae</taxon>
        <taxon>Desulfotignum</taxon>
    </lineage>
</organism>
<evidence type="ECO:0000313" key="1">
    <source>
        <dbReference type="EMBL" id="BAG28256.1"/>
    </source>
</evidence>
<proteinExistence type="predicted"/>
<dbReference type="EMBL" id="AB368180">
    <property type="protein sequence ID" value="BAG28256.1"/>
    <property type="molecule type" value="Genomic_DNA"/>
</dbReference>
<dbReference type="InterPro" id="IPR054648">
    <property type="entry name" value="TudS-rel"/>
</dbReference>
<sequence length="189" mass="21552">MKRGKKIIFVSHCLLNVNVKVMGLAAHPGAVKELVCFLMDHDTAMVQLPCPESEILGLCRWGHVKDQLAYPFFKNRCRHLLAPFIRQIHMYKENGYLLKGVIGIDGSPSCGVHKTCRSNQWSGDFLDKEDTWKKIQTLEWQADPGIFIEIFQALLMENNLPLDFFAVDESEIDMSLSSLFKTLSPVLKR</sequence>
<evidence type="ECO:0008006" key="2">
    <source>
        <dbReference type="Google" id="ProtNLM"/>
    </source>
</evidence>
<accession>B2DD67</accession>
<name>B2DD67_9BACT</name>
<reference evidence="1" key="1">
    <citation type="journal article" date="2008" name="Appl. Microbiol. Biotechnol.">
        <title>Subtractive hybridization and random arbitrarily primed PCR analyses of a benzoate-assimilating bacterium, Desulfotignum balticum.</title>
        <authorList>
            <person name="Habe H."/>
            <person name="Kobuna A."/>
            <person name="Hosoda A."/>
            <person name="Kouzuma A."/>
            <person name="Yamane H."/>
            <person name="Nojiri H."/>
            <person name="Omori T."/>
            <person name="Watanabe K."/>
        </authorList>
    </citation>
    <scope>NUCLEOTIDE SEQUENCE</scope>
    <source>
        <strain evidence="1">DSM 7044</strain>
    </source>
</reference>
<dbReference type="NCBIfam" id="NF045597">
    <property type="entry name" value="TudS_rel_CD3072"/>
    <property type="match status" value="1"/>
</dbReference>
<protein>
    <recommendedName>
        <fullName evidence="2">DUF523 domain-containing protein</fullName>
    </recommendedName>
</protein>
<dbReference type="AlphaFoldDB" id="B2DD67"/>